<dbReference type="EMBL" id="JAFJYH010000172">
    <property type="protein sequence ID" value="KAG4416849.1"/>
    <property type="molecule type" value="Genomic_DNA"/>
</dbReference>
<feature type="domain" description="RING-type" evidence="7">
    <location>
        <begin position="52"/>
        <end position="101"/>
    </location>
</feature>
<dbReference type="GO" id="GO:0012505">
    <property type="term" value="C:endomembrane system"/>
    <property type="evidence" value="ECO:0007669"/>
    <property type="project" value="TreeGrafter"/>
</dbReference>
<accession>A0A8H7W9X6</accession>
<comment type="caution">
    <text evidence="8">The sequence shown here is derived from an EMBL/GenBank/DDBJ whole genome shotgun (WGS) entry which is preliminary data.</text>
</comment>
<protein>
    <recommendedName>
        <fullName evidence="7">RING-type domain-containing protein</fullName>
    </recommendedName>
</protein>
<dbReference type="SMART" id="SM00184">
    <property type="entry name" value="RING"/>
    <property type="match status" value="1"/>
</dbReference>
<keyword evidence="3" id="KW-0862">Zinc</keyword>
<dbReference type="InterPro" id="IPR013083">
    <property type="entry name" value="Znf_RING/FYVE/PHD"/>
</dbReference>
<keyword evidence="2 4" id="KW-0863">Zinc-finger</keyword>
<dbReference type="SUPFAM" id="SSF57850">
    <property type="entry name" value="RING/U-box"/>
    <property type="match status" value="1"/>
</dbReference>
<evidence type="ECO:0000313" key="8">
    <source>
        <dbReference type="EMBL" id="KAG4416849.1"/>
    </source>
</evidence>
<dbReference type="GO" id="GO:0043161">
    <property type="term" value="P:proteasome-mediated ubiquitin-dependent protein catabolic process"/>
    <property type="evidence" value="ECO:0007669"/>
    <property type="project" value="TreeGrafter"/>
</dbReference>
<evidence type="ECO:0000313" key="9">
    <source>
        <dbReference type="Proteomes" id="UP000664132"/>
    </source>
</evidence>
<evidence type="ECO:0000259" key="7">
    <source>
        <dbReference type="PROSITE" id="PS50089"/>
    </source>
</evidence>
<feature type="region of interest" description="Disordered" evidence="6">
    <location>
        <begin position="1"/>
        <end position="42"/>
    </location>
</feature>
<dbReference type="OrthoDB" id="8062037at2759"/>
<reference evidence="8" key="1">
    <citation type="submission" date="2021-02" db="EMBL/GenBank/DDBJ databases">
        <title>Genome sequence Cadophora malorum strain M34.</title>
        <authorList>
            <person name="Stefanovic E."/>
            <person name="Vu D."/>
            <person name="Scully C."/>
            <person name="Dijksterhuis J."/>
            <person name="Roader J."/>
            <person name="Houbraken J."/>
        </authorList>
    </citation>
    <scope>NUCLEOTIDE SEQUENCE</scope>
    <source>
        <strain evidence="8">M34</strain>
    </source>
</reference>
<feature type="coiled-coil region" evidence="5">
    <location>
        <begin position="175"/>
        <end position="233"/>
    </location>
</feature>
<keyword evidence="5" id="KW-0175">Coiled coil</keyword>
<sequence>MATSPQESTSTLLPHHHPPPLKPLPLSSEPRNSNVTLLNPRSQPWPHFPSDCTICHSSFNTPRPDGTIESPSLLPCSHIFGSICIQRWLESSQNQNCPNCRREMRYSGCGHAVIPKPTAKPFPGAMELGVDEVVDKVVDIGGEGGSALSLRAMKAEDMPSLCLLCRESREMVEVVRRAERRLAAEEKALEGLRVLPGLFGGLYKGSGSGIASADRKEEARERWKNEMEILRQGLRERMEGREEW</sequence>
<dbReference type="InterPro" id="IPR001841">
    <property type="entry name" value="Znf_RING"/>
</dbReference>
<dbReference type="PANTHER" id="PTHR22763:SF162">
    <property type="entry name" value="TRANSMEMBRANE E3 UBIQUITIN-PROTEIN LIGASE 1"/>
    <property type="match status" value="1"/>
</dbReference>
<feature type="compositionally biased region" description="Polar residues" evidence="6">
    <location>
        <begin position="29"/>
        <end position="42"/>
    </location>
</feature>
<dbReference type="Gene3D" id="3.30.40.10">
    <property type="entry name" value="Zinc/RING finger domain, C3HC4 (zinc finger)"/>
    <property type="match status" value="1"/>
</dbReference>
<dbReference type="CDD" id="cd16448">
    <property type="entry name" value="RING-H2"/>
    <property type="match status" value="1"/>
</dbReference>
<evidence type="ECO:0000256" key="3">
    <source>
        <dbReference type="ARBA" id="ARBA00022833"/>
    </source>
</evidence>
<evidence type="ECO:0000256" key="4">
    <source>
        <dbReference type="PROSITE-ProRule" id="PRU00175"/>
    </source>
</evidence>
<dbReference type="PANTHER" id="PTHR22763">
    <property type="entry name" value="RING ZINC FINGER PROTEIN"/>
    <property type="match status" value="1"/>
</dbReference>
<name>A0A8H7W9X6_9HELO</name>
<organism evidence="8 9">
    <name type="scientific">Cadophora malorum</name>
    <dbReference type="NCBI Taxonomy" id="108018"/>
    <lineage>
        <taxon>Eukaryota</taxon>
        <taxon>Fungi</taxon>
        <taxon>Dikarya</taxon>
        <taxon>Ascomycota</taxon>
        <taxon>Pezizomycotina</taxon>
        <taxon>Leotiomycetes</taxon>
        <taxon>Helotiales</taxon>
        <taxon>Ploettnerulaceae</taxon>
        <taxon>Cadophora</taxon>
    </lineage>
</organism>
<dbReference type="GO" id="GO:0044695">
    <property type="term" value="C:Dsc E3 ubiquitin ligase complex"/>
    <property type="evidence" value="ECO:0007669"/>
    <property type="project" value="TreeGrafter"/>
</dbReference>
<dbReference type="GO" id="GO:0008270">
    <property type="term" value="F:zinc ion binding"/>
    <property type="evidence" value="ECO:0007669"/>
    <property type="project" value="UniProtKB-KW"/>
</dbReference>
<dbReference type="Proteomes" id="UP000664132">
    <property type="component" value="Unassembled WGS sequence"/>
</dbReference>
<keyword evidence="9" id="KW-1185">Reference proteome</keyword>
<dbReference type="InterPro" id="IPR050731">
    <property type="entry name" value="HRD1_E3_ubiq-ligases"/>
</dbReference>
<evidence type="ECO:0000256" key="2">
    <source>
        <dbReference type="ARBA" id="ARBA00022771"/>
    </source>
</evidence>
<evidence type="ECO:0000256" key="6">
    <source>
        <dbReference type="SAM" id="MobiDB-lite"/>
    </source>
</evidence>
<dbReference type="PROSITE" id="PS50089">
    <property type="entry name" value="ZF_RING_2"/>
    <property type="match status" value="1"/>
</dbReference>
<dbReference type="GO" id="GO:0061630">
    <property type="term" value="F:ubiquitin protein ligase activity"/>
    <property type="evidence" value="ECO:0007669"/>
    <property type="project" value="TreeGrafter"/>
</dbReference>
<dbReference type="AlphaFoldDB" id="A0A8H7W9X6"/>
<evidence type="ECO:0000256" key="1">
    <source>
        <dbReference type="ARBA" id="ARBA00022723"/>
    </source>
</evidence>
<dbReference type="Pfam" id="PF13639">
    <property type="entry name" value="zf-RING_2"/>
    <property type="match status" value="1"/>
</dbReference>
<feature type="compositionally biased region" description="Polar residues" evidence="6">
    <location>
        <begin position="1"/>
        <end position="11"/>
    </location>
</feature>
<proteinExistence type="predicted"/>
<keyword evidence="1" id="KW-0479">Metal-binding</keyword>
<gene>
    <name evidence="8" type="ORF">IFR04_009991</name>
</gene>
<evidence type="ECO:0000256" key="5">
    <source>
        <dbReference type="SAM" id="Coils"/>
    </source>
</evidence>